<proteinExistence type="predicted"/>
<keyword evidence="1" id="KW-0472">Membrane</keyword>
<evidence type="ECO:0000313" key="3">
    <source>
        <dbReference type="Proteomes" id="UP000078476"/>
    </source>
</evidence>
<name>A0A177N512_9GAMM</name>
<keyword evidence="1" id="KW-0812">Transmembrane</keyword>
<dbReference type="EMBL" id="LUUI01000123">
    <property type="protein sequence ID" value="OAI13117.1"/>
    <property type="molecule type" value="Genomic_DNA"/>
</dbReference>
<feature type="transmembrane region" description="Helical" evidence="1">
    <location>
        <begin position="28"/>
        <end position="45"/>
    </location>
</feature>
<sequence length="70" mass="8038">MWELFCKTHALYTVFGFVKMKAQVHHELSILTGAVAWLIYFFLVLEKTGMPVYLVKLSSRSDILKLGDMA</sequence>
<accession>A0A177N512</accession>
<evidence type="ECO:0000313" key="2">
    <source>
        <dbReference type="EMBL" id="OAI13117.1"/>
    </source>
</evidence>
<comment type="caution">
    <text evidence="2">The sequence shown here is derived from an EMBL/GenBank/DDBJ whole genome shotgun (WGS) entry which is preliminary data.</text>
</comment>
<dbReference type="AlphaFoldDB" id="A0A177N512"/>
<dbReference type="Proteomes" id="UP000078476">
    <property type="component" value="Unassembled WGS sequence"/>
</dbReference>
<dbReference type="STRING" id="980561.A1359_12845"/>
<reference evidence="2 3" key="1">
    <citation type="submission" date="2016-03" db="EMBL/GenBank/DDBJ databases">
        <authorList>
            <person name="Ploux O."/>
        </authorList>
    </citation>
    <scope>NUCLEOTIDE SEQUENCE [LARGE SCALE GENOMIC DNA]</scope>
    <source>
        <strain evidence="2 3">R-45370</strain>
    </source>
</reference>
<keyword evidence="3" id="KW-1185">Reference proteome</keyword>
<organism evidence="2 3">
    <name type="scientific">Methylomonas lenta</name>
    <dbReference type="NCBI Taxonomy" id="980561"/>
    <lineage>
        <taxon>Bacteria</taxon>
        <taxon>Pseudomonadati</taxon>
        <taxon>Pseudomonadota</taxon>
        <taxon>Gammaproteobacteria</taxon>
        <taxon>Methylococcales</taxon>
        <taxon>Methylococcaceae</taxon>
        <taxon>Methylomonas</taxon>
    </lineage>
</organism>
<gene>
    <name evidence="2" type="ORF">A1359_12845</name>
</gene>
<evidence type="ECO:0000256" key="1">
    <source>
        <dbReference type="SAM" id="Phobius"/>
    </source>
</evidence>
<keyword evidence="1" id="KW-1133">Transmembrane helix</keyword>
<protein>
    <submittedName>
        <fullName evidence="2">Uncharacterized protein</fullName>
    </submittedName>
</protein>